<dbReference type="SUPFAM" id="SSF48008">
    <property type="entry name" value="GntR ligand-binding domain-like"/>
    <property type="match status" value="1"/>
</dbReference>
<keyword evidence="2" id="KW-0238">DNA-binding</keyword>
<dbReference type="InterPro" id="IPR036388">
    <property type="entry name" value="WH-like_DNA-bd_sf"/>
</dbReference>
<dbReference type="PROSITE" id="PS50949">
    <property type="entry name" value="HTH_GNTR"/>
    <property type="match status" value="1"/>
</dbReference>
<dbReference type="PRINTS" id="PR00035">
    <property type="entry name" value="HTHGNTR"/>
</dbReference>
<dbReference type="SMART" id="SM00345">
    <property type="entry name" value="HTH_GNTR"/>
    <property type="match status" value="1"/>
</dbReference>
<dbReference type="InterPro" id="IPR008920">
    <property type="entry name" value="TF_FadR/GntR_C"/>
</dbReference>
<dbReference type="CDD" id="cd07377">
    <property type="entry name" value="WHTH_GntR"/>
    <property type="match status" value="1"/>
</dbReference>
<protein>
    <submittedName>
        <fullName evidence="6">GntR family transcriptional regulator</fullName>
    </submittedName>
</protein>
<dbReference type="EMBL" id="BAAAHP010000166">
    <property type="protein sequence ID" value="GAA0896224.1"/>
    <property type="molecule type" value="Genomic_DNA"/>
</dbReference>
<dbReference type="PANTHER" id="PTHR43537:SF24">
    <property type="entry name" value="GLUCONATE OPERON TRANSCRIPTIONAL REPRESSOR"/>
    <property type="match status" value="1"/>
</dbReference>
<sequence length="227" mass="25236">MDDSLRVKATPSLRERVVESLRDAIADGRLAPGERLVERELVERLGVSRPSVREALSQLENEGLVTIIPNKGPLVTVVGIEDAEDIYQVRTMLEGLAARLFVRRATDAQLRELKRTVKELEKIYAKFEARPFLEAKNEFYRVLLEGAGNKQVTAMLRTVHTKASQLRATSLSNPERAQASIQEIRDLVKALEARDEDAAWVACTTHIENAAVAALAVLREQNSEAAP</sequence>
<gene>
    <name evidence="6" type="ORF">GCM10009559_54360</name>
</gene>
<dbReference type="Gene3D" id="1.20.120.530">
    <property type="entry name" value="GntR ligand-binding domain-like"/>
    <property type="match status" value="1"/>
</dbReference>
<feature type="domain" description="HTH gntR-type" evidence="5">
    <location>
        <begin position="11"/>
        <end position="78"/>
    </location>
</feature>
<dbReference type="Pfam" id="PF00392">
    <property type="entry name" value="GntR"/>
    <property type="match status" value="1"/>
</dbReference>
<keyword evidence="1" id="KW-0805">Transcription regulation</keyword>
<evidence type="ECO:0000256" key="4">
    <source>
        <dbReference type="SAM" id="Coils"/>
    </source>
</evidence>
<dbReference type="RefSeq" id="WP_343944439.1">
    <property type="nucleotide sequence ID" value="NZ_BAAAHP010000166.1"/>
</dbReference>
<keyword evidence="7" id="KW-1185">Reference proteome</keyword>
<dbReference type="Gene3D" id="1.10.10.10">
    <property type="entry name" value="Winged helix-like DNA-binding domain superfamily/Winged helix DNA-binding domain"/>
    <property type="match status" value="1"/>
</dbReference>
<keyword evidence="4" id="KW-0175">Coiled coil</keyword>
<evidence type="ECO:0000256" key="3">
    <source>
        <dbReference type="ARBA" id="ARBA00023163"/>
    </source>
</evidence>
<dbReference type="PANTHER" id="PTHR43537">
    <property type="entry name" value="TRANSCRIPTIONAL REGULATOR, GNTR FAMILY"/>
    <property type="match status" value="1"/>
</dbReference>
<comment type="caution">
    <text evidence="6">The sequence shown here is derived from an EMBL/GenBank/DDBJ whole genome shotgun (WGS) entry which is preliminary data.</text>
</comment>
<keyword evidence="3" id="KW-0804">Transcription</keyword>
<reference evidence="7" key="1">
    <citation type="journal article" date="2019" name="Int. J. Syst. Evol. Microbiol.">
        <title>The Global Catalogue of Microorganisms (GCM) 10K type strain sequencing project: providing services to taxonomists for standard genome sequencing and annotation.</title>
        <authorList>
            <consortium name="The Broad Institute Genomics Platform"/>
            <consortium name="The Broad Institute Genome Sequencing Center for Infectious Disease"/>
            <person name="Wu L."/>
            <person name="Ma J."/>
        </authorList>
    </citation>
    <scope>NUCLEOTIDE SEQUENCE [LARGE SCALE GENOMIC DNA]</scope>
    <source>
        <strain evidence="7">JCM 11117</strain>
    </source>
</reference>
<dbReference type="SUPFAM" id="SSF46785">
    <property type="entry name" value="Winged helix' DNA-binding domain"/>
    <property type="match status" value="1"/>
</dbReference>
<dbReference type="Pfam" id="PF07729">
    <property type="entry name" value="FCD"/>
    <property type="match status" value="1"/>
</dbReference>
<dbReference type="InterPro" id="IPR036390">
    <property type="entry name" value="WH_DNA-bd_sf"/>
</dbReference>
<organism evidence="6 7">
    <name type="scientific">Pseudonocardia zijingensis</name>
    <dbReference type="NCBI Taxonomy" id="153376"/>
    <lineage>
        <taxon>Bacteria</taxon>
        <taxon>Bacillati</taxon>
        <taxon>Actinomycetota</taxon>
        <taxon>Actinomycetes</taxon>
        <taxon>Pseudonocardiales</taxon>
        <taxon>Pseudonocardiaceae</taxon>
        <taxon>Pseudonocardia</taxon>
    </lineage>
</organism>
<evidence type="ECO:0000313" key="7">
    <source>
        <dbReference type="Proteomes" id="UP001499967"/>
    </source>
</evidence>
<dbReference type="SMART" id="SM00895">
    <property type="entry name" value="FCD"/>
    <property type="match status" value="1"/>
</dbReference>
<name>A0ABN1N7H0_9PSEU</name>
<dbReference type="InterPro" id="IPR011711">
    <property type="entry name" value="GntR_C"/>
</dbReference>
<dbReference type="Proteomes" id="UP001499967">
    <property type="component" value="Unassembled WGS sequence"/>
</dbReference>
<evidence type="ECO:0000256" key="2">
    <source>
        <dbReference type="ARBA" id="ARBA00023125"/>
    </source>
</evidence>
<evidence type="ECO:0000256" key="1">
    <source>
        <dbReference type="ARBA" id="ARBA00023015"/>
    </source>
</evidence>
<evidence type="ECO:0000313" key="6">
    <source>
        <dbReference type="EMBL" id="GAA0896224.1"/>
    </source>
</evidence>
<evidence type="ECO:0000259" key="5">
    <source>
        <dbReference type="PROSITE" id="PS50949"/>
    </source>
</evidence>
<feature type="coiled-coil region" evidence="4">
    <location>
        <begin position="103"/>
        <end position="130"/>
    </location>
</feature>
<dbReference type="InterPro" id="IPR000524">
    <property type="entry name" value="Tscrpt_reg_HTH_GntR"/>
</dbReference>
<proteinExistence type="predicted"/>
<accession>A0ABN1N7H0</accession>